<dbReference type="Pfam" id="PF04146">
    <property type="entry name" value="YTH"/>
    <property type="match status" value="1"/>
</dbReference>
<dbReference type="InterPro" id="IPR045168">
    <property type="entry name" value="YTH_prot"/>
</dbReference>
<feature type="compositionally biased region" description="Low complexity" evidence="1">
    <location>
        <begin position="162"/>
        <end position="190"/>
    </location>
</feature>
<feature type="region of interest" description="Disordered" evidence="1">
    <location>
        <begin position="24"/>
        <end position="64"/>
    </location>
</feature>
<comment type="caution">
    <text evidence="3">The sequence shown here is derived from an EMBL/GenBank/DDBJ whole genome shotgun (WGS) entry which is preliminary data.</text>
</comment>
<evidence type="ECO:0000313" key="3">
    <source>
        <dbReference type="EMBL" id="KAL2040968.1"/>
    </source>
</evidence>
<proteinExistence type="predicted"/>
<accession>A0ABR4A7D1</accession>
<organism evidence="3 4">
    <name type="scientific">Stereocaulon virgatum</name>
    <dbReference type="NCBI Taxonomy" id="373712"/>
    <lineage>
        <taxon>Eukaryota</taxon>
        <taxon>Fungi</taxon>
        <taxon>Dikarya</taxon>
        <taxon>Ascomycota</taxon>
        <taxon>Pezizomycotina</taxon>
        <taxon>Lecanoromycetes</taxon>
        <taxon>OSLEUM clade</taxon>
        <taxon>Lecanoromycetidae</taxon>
        <taxon>Lecanorales</taxon>
        <taxon>Lecanorineae</taxon>
        <taxon>Stereocaulaceae</taxon>
        <taxon>Stereocaulon</taxon>
    </lineage>
</organism>
<dbReference type="PROSITE" id="PS50882">
    <property type="entry name" value="YTH"/>
    <property type="match status" value="1"/>
</dbReference>
<evidence type="ECO:0000313" key="4">
    <source>
        <dbReference type="Proteomes" id="UP001590950"/>
    </source>
</evidence>
<sequence length="617" mass="67746">MASKLSPSTYWCPGQQIGHVQVSTHEHNTTDRQPRRLSQKPEESIEPLSTNPLIHGHDKSSGSSLFIQNSKHIEGDPLQDDNILTKGPRIADNTDGDPSAIIKVPSDQTLFKFRWGSSQRASGRSKSGLQILVPGRKIPVELVTGGPVTGKSIIYAYASSPSSSGRSTHSYGAIGDHLPSARSALPSSSAMPVIHESQSNRPQRTLQNARSSNRLSPLANLVMESVADQDPYQLLVLGETGPCRRQVLPQIIAPSRLKPLRRRSLSDLVEPRTTLSDQTGQSIPSFVVPRESTALEPHLPGGTGCSKDETTGDLVDTARAPCRDVPPVWYRAGPPFTLRGSKFKDGSTYLPFQHRNLDPATFSLPHGSKVFIMKSTNIYNLRASVTNGVWSSTNGANKVLQSAWEDRQEDEKIIFMFSITHSHKHSGKYVGMAEMSGPFNPDADPQIWAPGLKGNQGTIPMRWIVAKDVQFTAFNDLKYKGQCVTQLRHANTVPGEAGRLLVQSYFEAEHSDTAVIHPEYDTPITPPGPGKKVKRPVPHIRLPPGAQTQQPGAFAGQRPSYGTRPTYGPFHGPVEPSHLQQQPRYNSMYGVATRQYGQVFEPFPTHGYPQGAPFYRY</sequence>
<dbReference type="PANTHER" id="PTHR12357">
    <property type="entry name" value="YTH YT521-B HOMOLOGY DOMAIN-CONTAINING"/>
    <property type="match status" value="1"/>
</dbReference>
<evidence type="ECO:0000256" key="1">
    <source>
        <dbReference type="SAM" id="MobiDB-lite"/>
    </source>
</evidence>
<feature type="compositionally biased region" description="Polar residues" evidence="1">
    <location>
        <begin position="196"/>
        <end position="210"/>
    </location>
</feature>
<protein>
    <recommendedName>
        <fullName evidence="2">YTH domain-containing protein</fullName>
    </recommendedName>
</protein>
<feature type="compositionally biased region" description="Basic and acidic residues" evidence="1">
    <location>
        <begin position="24"/>
        <end position="43"/>
    </location>
</feature>
<gene>
    <name evidence="3" type="ORF">N7G274_006426</name>
</gene>
<dbReference type="InterPro" id="IPR007275">
    <property type="entry name" value="YTH_domain"/>
</dbReference>
<evidence type="ECO:0000259" key="2">
    <source>
        <dbReference type="PROSITE" id="PS50882"/>
    </source>
</evidence>
<dbReference type="Gene3D" id="3.10.590.10">
    <property type="entry name" value="ph1033 like domains"/>
    <property type="match status" value="1"/>
</dbReference>
<feature type="region of interest" description="Disordered" evidence="1">
    <location>
        <begin position="162"/>
        <end position="210"/>
    </location>
</feature>
<dbReference type="CDD" id="cd21134">
    <property type="entry name" value="YTH"/>
    <property type="match status" value="1"/>
</dbReference>
<dbReference type="EMBL" id="JBEFKJ010000019">
    <property type="protein sequence ID" value="KAL2040968.1"/>
    <property type="molecule type" value="Genomic_DNA"/>
</dbReference>
<name>A0ABR4A7D1_9LECA</name>
<reference evidence="3 4" key="1">
    <citation type="submission" date="2024-09" db="EMBL/GenBank/DDBJ databases">
        <title>Rethinking Asexuality: The Enigmatic Case of Functional Sexual Genes in Lepraria (Stereocaulaceae).</title>
        <authorList>
            <person name="Doellman M."/>
            <person name="Sun Y."/>
            <person name="Barcenas-Pena A."/>
            <person name="Lumbsch H.T."/>
            <person name="Grewe F."/>
        </authorList>
    </citation>
    <scope>NUCLEOTIDE SEQUENCE [LARGE SCALE GENOMIC DNA]</scope>
    <source>
        <strain evidence="3 4">Mercado 3170</strain>
    </source>
</reference>
<keyword evidence="4" id="KW-1185">Reference proteome</keyword>
<dbReference type="Proteomes" id="UP001590950">
    <property type="component" value="Unassembled WGS sequence"/>
</dbReference>
<feature type="domain" description="YTH" evidence="2">
    <location>
        <begin position="368"/>
        <end position="508"/>
    </location>
</feature>